<keyword evidence="2" id="KW-1185">Reference proteome</keyword>
<proteinExistence type="predicted"/>
<evidence type="ECO:0000313" key="2">
    <source>
        <dbReference type="Proteomes" id="UP000754495"/>
    </source>
</evidence>
<dbReference type="EMBL" id="JAANOU010000001">
    <property type="protein sequence ID" value="NIH77643.1"/>
    <property type="molecule type" value="Genomic_DNA"/>
</dbReference>
<dbReference type="RefSeq" id="WP_167101993.1">
    <property type="nucleotide sequence ID" value="NZ_JAANOU010000001.1"/>
</dbReference>
<evidence type="ECO:0000313" key="1">
    <source>
        <dbReference type="EMBL" id="NIH77643.1"/>
    </source>
</evidence>
<gene>
    <name evidence="1" type="ORF">FHX46_000173</name>
</gene>
<dbReference type="Proteomes" id="UP000754495">
    <property type="component" value="Unassembled WGS sequence"/>
</dbReference>
<name>A0ABX0SKX6_9PSEU</name>
<reference evidence="1 2" key="1">
    <citation type="submission" date="2020-03" db="EMBL/GenBank/DDBJ databases">
        <title>Sequencing the genomes of 1000 actinobacteria strains.</title>
        <authorList>
            <person name="Klenk H.-P."/>
        </authorList>
    </citation>
    <scope>NUCLEOTIDE SEQUENCE [LARGE SCALE GENOMIC DNA]</scope>
    <source>
        <strain evidence="1 2">DSM 45668</strain>
    </source>
</reference>
<sequence>MTNQSPARPRNVLDWLTDGEKALARLRQDAALKSSAGAPLDAPDIMEGVRLSKQLVALDEQRGG</sequence>
<comment type="caution">
    <text evidence="1">The sequence shown here is derived from an EMBL/GenBank/DDBJ whole genome shotgun (WGS) entry which is preliminary data.</text>
</comment>
<organism evidence="1 2">
    <name type="scientific">Amycolatopsis viridis</name>
    <dbReference type="NCBI Taxonomy" id="185678"/>
    <lineage>
        <taxon>Bacteria</taxon>
        <taxon>Bacillati</taxon>
        <taxon>Actinomycetota</taxon>
        <taxon>Actinomycetes</taxon>
        <taxon>Pseudonocardiales</taxon>
        <taxon>Pseudonocardiaceae</taxon>
        <taxon>Amycolatopsis</taxon>
    </lineage>
</organism>
<accession>A0ABX0SKX6</accession>
<protein>
    <submittedName>
        <fullName evidence="1">Uncharacterized protein</fullName>
    </submittedName>
</protein>